<evidence type="ECO:0000256" key="4">
    <source>
        <dbReference type="ARBA" id="ARBA00022490"/>
    </source>
</evidence>
<evidence type="ECO:0000256" key="6">
    <source>
        <dbReference type="ARBA" id="ARBA00022723"/>
    </source>
</evidence>
<evidence type="ECO:0000256" key="7">
    <source>
        <dbReference type="ARBA" id="ARBA00022741"/>
    </source>
</evidence>
<keyword evidence="4" id="KW-0963">Cytoplasm</keyword>
<dbReference type="NCBIfam" id="TIGR00150">
    <property type="entry name" value="T6A_YjeE"/>
    <property type="match status" value="1"/>
</dbReference>
<comment type="subcellular location">
    <subcellularLocation>
        <location evidence="1">Cytoplasm</location>
    </subcellularLocation>
</comment>
<dbReference type="PANTHER" id="PTHR33540">
    <property type="entry name" value="TRNA THREONYLCARBAMOYLADENOSINE BIOSYNTHESIS PROTEIN TSAE"/>
    <property type="match status" value="1"/>
</dbReference>
<comment type="similarity">
    <text evidence="2">Belongs to the TsaE family.</text>
</comment>
<dbReference type="InterPro" id="IPR027417">
    <property type="entry name" value="P-loop_NTPase"/>
</dbReference>
<sequence>MDSLALHLPDSTATVALGKELAKHFAATSCPPALLLQGDLGSGKTTLVRGLVESLPGADQAEVSSPSFNIFNLYPTTPPVAHFDLYRLEGMPPDDALFECFDNPLMLTIVEWIQFLDKEEWPSNALHLIWTPSKTGRNVTIHATSGAALDIARSLPDQFKIK</sequence>
<dbReference type="KEGG" id="pprf:DPRO_0840"/>
<accession>A0A2C8F7B8</accession>
<protein>
    <recommendedName>
        <fullName evidence="3">tRNA threonylcarbamoyladenosine biosynthesis protein TsaE</fullName>
    </recommendedName>
    <alternativeName>
        <fullName evidence="10">t(6)A37 threonylcarbamoyladenosine biosynthesis protein TsaE</fullName>
    </alternativeName>
</protein>
<dbReference type="Pfam" id="PF02367">
    <property type="entry name" value="TsaE"/>
    <property type="match status" value="1"/>
</dbReference>
<evidence type="ECO:0000256" key="10">
    <source>
        <dbReference type="ARBA" id="ARBA00032441"/>
    </source>
</evidence>
<dbReference type="GO" id="GO:0046872">
    <property type="term" value="F:metal ion binding"/>
    <property type="evidence" value="ECO:0007669"/>
    <property type="project" value="UniProtKB-KW"/>
</dbReference>
<keyword evidence="12" id="KW-1185">Reference proteome</keyword>
<dbReference type="GO" id="GO:0005524">
    <property type="term" value="F:ATP binding"/>
    <property type="evidence" value="ECO:0007669"/>
    <property type="project" value="UniProtKB-KW"/>
</dbReference>
<evidence type="ECO:0000256" key="5">
    <source>
        <dbReference type="ARBA" id="ARBA00022694"/>
    </source>
</evidence>
<evidence type="ECO:0000313" key="12">
    <source>
        <dbReference type="Proteomes" id="UP000219215"/>
    </source>
</evidence>
<reference evidence="12" key="1">
    <citation type="submission" date="2017-09" db="EMBL/GenBank/DDBJ databases">
        <authorList>
            <person name="Regsiter A."/>
            <person name="William W."/>
        </authorList>
    </citation>
    <scope>NUCLEOTIDE SEQUENCE [LARGE SCALE GENOMIC DNA]</scope>
    <source>
        <strain evidence="12">500-1</strain>
    </source>
</reference>
<dbReference type="InterPro" id="IPR003442">
    <property type="entry name" value="T6A_TsaE"/>
</dbReference>
<evidence type="ECO:0000256" key="1">
    <source>
        <dbReference type="ARBA" id="ARBA00004496"/>
    </source>
</evidence>
<gene>
    <name evidence="11" type="ORF">DPRO_0840</name>
</gene>
<name>A0A2C8F7B8_9BACT</name>
<organism evidence="11 12">
    <name type="scientific">Pseudodesulfovibrio profundus</name>
    <dbReference type="NCBI Taxonomy" id="57320"/>
    <lineage>
        <taxon>Bacteria</taxon>
        <taxon>Pseudomonadati</taxon>
        <taxon>Thermodesulfobacteriota</taxon>
        <taxon>Desulfovibrionia</taxon>
        <taxon>Desulfovibrionales</taxon>
        <taxon>Desulfovibrionaceae</taxon>
    </lineage>
</organism>
<evidence type="ECO:0000256" key="8">
    <source>
        <dbReference type="ARBA" id="ARBA00022840"/>
    </source>
</evidence>
<evidence type="ECO:0000256" key="2">
    <source>
        <dbReference type="ARBA" id="ARBA00007599"/>
    </source>
</evidence>
<keyword evidence="9" id="KW-0460">Magnesium</keyword>
<evidence type="ECO:0000313" key="11">
    <source>
        <dbReference type="EMBL" id="SOB57730.1"/>
    </source>
</evidence>
<dbReference type="SUPFAM" id="SSF52540">
    <property type="entry name" value="P-loop containing nucleoside triphosphate hydrolases"/>
    <property type="match status" value="1"/>
</dbReference>
<evidence type="ECO:0000256" key="9">
    <source>
        <dbReference type="ARBA" id="ARBA00022842"/>
    </source>
</evidence>
<proteinExistence type="inferred from homology"/>
<dbReference type="GO" id="GO:0002949">
    <property type="term" value="P:tRNA threonylcarbamoyladenosine modification"/>
    <property type="evidence" value="ECO:0007669"/>
    <property type="project" value="InterPro"/>
</dbReference>
<dbReference type="Gene3D" id="3.40.50.300">
    <property type="entry name" value="P-loop containing nucleotide triphosphate hydrolases"/>
    <property type="match status" value="1"/>
</dbReference>
<keyword evidence="8" id="KW-0067">ATP-binding</keyword>
<dbReference type="GO" id="GO:0005737">
    <property type="term" value="C:cytoplasm"/>
    <property type="evidence" value="ECO:0007669"/>
    <property type="project" value="UniProtKB-SubCell"/>
</dbReference>
<keyword evidence="6" id="KW-0479">Metal-binding</keyword>
<keyword evidence="7" id="KW-0547">Nucleotide-binding</keyword>
<dbReference type="PANTHER" id="PTHR33540:SF2">
    <property type="entry name" value="TRNA THREONYLCARBAMOYLADENOSINE BIOSYNTHESIS PROTEIN TSAE"/>
    <property type="match status" value="1"/>
</dbReference>
<dbReference type="AlphaFoldDB" id="A0A2C8F7B8"/>
<dbReference type="EMBL" id="LT907975">
    <property type="protein sequence ID" value="SOB57730.1"/>
    <property type="molecule type" value="Genomic_DNA"/>
</dbReference>
<dbReference type="Proteomes" id="UP000219215">
    <property type="component" value="Chromosome DPRO"/>
</dbReference>
<evidence type="ECO:0000256" key="3">
    <source>
        <dbReference type="ARBA" id="ARBA00019010"/>
    </source>
</evidence>
<keyword evidence="5" id="KW-0819">tRNA processing</keyword>